<protein>
    <submittedName>
        <fullName evidence="8">RNA polymerase, sigma subunit, ECF family</fullName>
    </submittedName>
</protein>
<evidence type="ECO:0000313" key="9">
    <source>
        <dbReference type="Proteomes" id="UP000199438"/>
    </source>
</evidence>
<evidence type="ECO:0000256" key="3">
    <source>
        <dbReference type="ARBA" id="ARBA00023082"/>
    </source>
</evidence>
<dbReference type="PANTHER" id="PTHR43133:SF8">
    <property type="entry name" value="RNA POLYMERASE SIGMA FACTOR HI_1459-RELATED"/>
    <property type="match status" value="1"/>
</dbReference>
<dbReference type="Gene3D" id="1.10.1740.10">
    <property type="match status" value="1"/>
</dbReference>
<dbReference type="Proteomes" id="UP000199438">
    <property type="component" value="Unassembled WGS sequence"/>
</dbReference>
<dbReference type="NCBIfam" id="TIGR02937">
    <property type="entry name" value="sigma70-ECF"/>
    <property type="match status" value="1"/>
</dbReference>
<proteinExistence type="inferred from homology"/>
<dbReference type="SUPFAM" id="SSF88946">
    <property type="entry name" value="Sigma2 domain of RNA polymerase sigma factors"/>
    <property type="match status" value="1"/>
</dbReference>
<keyword evidence="2" id="KW-0805">Transcription regulation</keyword>
<name>A0A1I1MHC4_9FLAO</name>
<evidence type="ECO:0000259" key="7">
    <source>
        <dbReference type="Pfam" id="PF08281"/>
    </source>
</evidence>
<feature type="domain" description="RNA polymerase sigma-70 region 2" evidence="6">
    <location>
        <begin position="26"/>
        <end position="95"/>
    </location>
</feature>
<keyword evidence="4" id="KW-0238">DNA-binding</keyword>
<dbReference type="GO" id="GO:0016987">
    <property type="term" value="F:sigma factor activity"/>
    <property type="evidence" value="ECO:0007669"/>
    <property type="project" value="UniProtKB-KW"/>
</dbReference>
<reference evidence="9" key="1">
    <citation type="submission" date="2016-10" db="EMBL/GenBank/DDBJ databases">
        <authorList>
            <person name="Varghese N."/>
            <person name="Submissions S."/>
        </authorList>
    </citation>
    <scope>NUCLEOTIDE SEQUENCE [LARGE SCALE GENOMIC DNA]</scope>
    <source>
        <strain evidence="9">DSM 24499</strain>
    </source>
</reference>
<keyword evidence="9" id="KW-1185">Reference proteome</keyword>
<dbReference type="InterPro" id="IPR007627">
    <property type="entry name" value="RNA_pol_sigma70_r2"/>
</dbReference>
<evidence type="ECO:0000256" key="1">
    <source>
        <dbReference type="ARBA" id="ARBA00010641"/>
    </source>
</evidence>
<dbReference type="InterPro" id="IPR013249">
    <property type="entry name" value="RNA_pol_sigma70_r4_t2"/>
</dbReference>
<dbReference type="InterPro" id="IPR036388">
    <property type="entry name" value="WH-like_DNA-bd_sf"/>
</dbReference>
<keyword evidence="5" id="KW-0804">Transcription</keyword>
<dbReference type="PANTHER" id="PTHR43133">
    <property type="entry name" value="RNA POLYMERASE ECF-TYPE SIGMA FACTO"/>
    <property type="match status" value="1"/>
</dbReference>
<dbReference type="CDD" id="cd06171">
    <property type="entry name" value="Sigma70_r4"/>
    <property type="match status" value="1"/>
</dbReference>
<dbReference type="AlphaFoldDB" id="A0A1I1MHC4"/>
<organism evidence="8 9">
    <name type="scientific">Zunongwangia mangrovi</name>
    <dbReference type="NCBI Taxonomy" id="1334022"/>
    <lineage>
        <taxon>Bacteria</taxon>
        <taxon>Pseudomonadati</taxon>
        <taxon>Bacteroidota</taxon>
        <taxon>Flavobacteriia</taxon>
        <taxon>Flavobacteriales</taxon>
        <taxon>Flavobacteriaceae</taxon>
        <taxon>Zunongwangia</taxon>
    </lineage>
</organism>
<dbReference type="Pfam" id="PF04542">
    <property type="entry name" value="Sigma70_r2"/>
    <property type="match status" value="1"/>
</dbReference>
<dbReference type="SUPFAM" id="SSF88659">
    <property type="entry name" value="Sigma3 and sigma4 domains of RNA polymerase sigma factors"/>
    <property type="match status" value="1"/>
</dbReference>
<dbReference type="Gene3D" id="1.10.10.10">
    <property type="entry name" value="Winged helix-like DNA-binding domain superfamily/Winged helix DNA-binding domain"/>
    <property type="match status" value="1"/>
</dbReference>
<evidence type="ECO:0000256" key="4">
    <source>
        <dbReference type="ARBA" id="ARBA00023125"/>
    </source>
</evidence>
<gene>
    <name evidence="8" type="ORF">SAMN04487907_109122</name>
</gene>
<accession>A0A1I1MHC4</accession>
<evidence type="ECO:0000256" key="2">
    <source>
        <dbReference type="ARBA" id="ARBA00023015"/>
    </source>
</evidence>
<evidence type="ECO:0000313" key="8">
    <source>
        <dbReference type="EMBL" id="SFC82508.1"/>
    </source>
</evidence>
<dbReference type="InterPro" id="IPR039425">
    <property type="entry name" value="RNA_pol_sigma-70-like"/>
</dbReference>
<sequence length="194" mass="22874">MEKTKVTDAVLVKDYINGNELALSELIRRHHHRIYSFIYSKVFDKDIAEDIFQDTFIKVINTLKRGKYNEEGKFLPWVMRIAHNLVIDHFRKNKRMPKFDNSGDFNIFSVLSDSGLNAEKQIIKDQIESDLREVIRELPEDQLEVLTMRIYKEMSFKEISERTGVSINTALGRMRYALINLRKIIEKHNLVLTN</sequence>
<comment type="similarity">
    <text evidence="1">Belongs to the sigma-70 factor family. ECF subfamily.</text>
</comment>
<dbReference type="InterPro" id="IPR013325">
    <property type="entry name" value="RNA_pol_sigma_r2"/>
</dbReference>
<keyword evidence="3" id="KW-0731">Sigma factor</keyword>
<dbReference type="OrthoDB" id="9790423at2"/>
<feature type="domain" description="RNA polymerase sigma factor 70 region 4 type 2" evidence="7">
    <location>
        <begin position="130"/>
        <end position="169"/>
    </location>
</feature>
<dbReference type="RefSeq" id="WP_092544493.1">
    <property type="nucleotide sequence ID" value="NZ_FOKV01000009.1"/>
</dbReference>
<dbReference type="Pfam" id="PF08281">
    <property type="entry name" value="Sigma70_r4_2"/>
    <property type="match status" value="1"/>
</dbReference>
<dbReference type="GO" id="GO:0006352">
    <property type="term" value="P:DNA-templated transcription initiation"/>
    <property type="evidence" value="ECO:0007669"/>
    <property type="project" value="InterPro"/>
</dbReference>
<dbReference type="STRING" id="1334022.SAMN04487907_109122"/>
<dbReference type="InterPro" id="IPR014284">
    <property type="entry name" value="RNA_pol_sigma-70_dom"/>
</dbReference>
<dbReference type="EMBL" id="FOKV01000009">
    <property type="protein sequence ID" value="SFC82508.1"/>
    <property type="molecule type" value="Genomic_DNA"/>
</dbReference>
<evidence type="ECO:0000256" key="5">
    <source>
        <dbReference type="ARBA" id="ARBA00023163"/>
    </source>
</evidence>
<dbReference type="InterPro" id="IPR013324">
    <property type="entry name" value="RNA_pol_sigma_r3/r4-like"/>
</dbReference>
<evidence type="ECO:0000259" key="6">
    <source>
        <dbReference type="Pfam" id="PF04542"/>
    </source>
</evidence>
<dbReference type="GO" id="GO:0003677">
    <property type="term" value="F:DNA binding"/>
    <property type="evidence" value="ECO:0007669"/>
    <property type="project" value="UniProtKB-KW"/>
</dbReference>